<keyword evidence="1" id="KW-0472">Membrane</keyword>
<feature type="transmembrane region" description="Helical" evidence="1">
    <location>
        <begin position="118"/>
        <end position="136"/>
    </location>
</feature>
<keyword evidence="1" id="KW-0812">Transmembrane</keyword>
<dbReference type="Gramene" id="QL08p042110:mrna">
    <property type="protein sequence ID" value="QL08p042110:mrna"/>
    <property type="gene ID" value="QL08p042110"/>
</dbReference>
<dbReference type="AlphaFoldDB" id="A0A7N2MAY2"/>
<feature type="transmembrane region" description="Helical" evidence="1">
    <location>
        <begin position="44"/>
        <end position="65"/>
    </location>
</feature>
<keyword evidence="1" id="KW-1133">Transmembrane helix</keyword>
<sequence>MESAFVDDILQKRFSVTDFLEYILKEFNVHAVEMRYSVSKILPSFPIMFIIYASCTLGTMFMLLPHEQVDGSPVPILVFKDQPKAFHAFLISIMFSFTGAFSALLIQRRPRVERFCRVYAMASMILAIAILFYAIAHWDCSFTLLLQIVKVQTEDYVMHFKLFTKSLKAIGALK</sequence>
<organism evidence="2 3">
    <name type="scientific">Quercus lobata</name>
    <name type="common">Valley oak</name>
    <dbReference type="NCBI Taxonomy" id="97700"/>
    <lineage>
        <taxon>Eukaryota</taxon>
        <taxon>Viridiplantae</taxon>
        <taxon>Streptophyta</taxon>
        <taxon>Embryophyta</taxon>
        <taxon>Tracheophyta</taxon>
        <taxon>Spermatophyta</taxon>
        <taxon>Magnoliopsida</taxon>
        <taxon>eudicotyledons</taxon>
        <taxon>Gunneridae</taxon>
        <taxon>Pentapetalae</taxon>
        <taxon>rosids</taxon>
        <taxon>fabids</taxon>
        <taxon>Fagales</taxon>
        <taxon>Fagaceae</taxon>
        <taxon>Quercus</taxon>
    </lineage>
</organism>
<keyword evidence="3" id="KW-1185">Reference proteome</keyword>
<dbReference type="EnsemblPlants" id="QL08p042110:mrna">
    <property type="protein sequence ID" value="QL08p042110:mrna"/>
    <property type="gene ID" value="QL08p042110"/>
</dbReference>
<feature type="transmembrane region" description="Helical" evidence="1">
    <location>
        <begin position="85"/>
        <end position="106"/>
    </location>
</feature>
<evidence type="ECO:0000313" key="3">
    <source>
        <dbReference type="Proteomes" id="UP000594261"/>
    </source>
</evidence>
<dbReference type="InParanoid" id="A0A7N2MAY2"/>
<protein>
    <submittedName>
        <fullName evidence="2">Uncharacterized protein</fullName>
    </submittedName>
</protein>
<evidence type="ECO:0000313" key="2">
    <source>
        <dbReference type="EnsemblPlants" id="QL08p042110:mrna"/>
    </source>
</evidence>
<proteinExistence type="predicted"/>
<dbReference type="EMBL" id="LRBV02000008">
    <property type="status" value="NOT_ANNOTATED_CDS"/>
    <property type="molecule type" value="Genomic_DNA"/>
</dbReference>
<name>A0A7N2MAY2_QUELO</name>
<dbReference type="Proteomes" id="UP000594261">
    <property type="component" value="Chromosome 8"/>
</dbReference>
<reference evidence="2 3" key="1">
    <citation type="journal article" date="2016" name="G3 (Bethesda)">
        <title>First Draft Assembly and Annotation of the Genome of a California Endemic Oak Quercus lobata Nee (Fagaceae).</title>
        <authorList>
            <person name="Sork V.L."/>
            <person name="Fitz-Gibbon S.T."/>
            <person name="Puiu D."/>
            <person name="Crepeau M."/>
            <person name="Gugger P.F."/>
            <person name="Sherman R."/>
            <person name="Stevens K."/>
            <person name="Langley C.H."/>
            <person name="Pellegrini M."/>
            <person name="Salzberg S.L."/>
        </authorList>
    </citation>
    <scope>NUCLEOTIDE SEQUENCE [LARGE SCALE GENOMIC DNA]</scope>
    <source>
        <strain evidence="2 3">cv. SW786</strain>
    </source>
</reference>
<evidence type="ECO:0000256" key="1">
    <source>
        <dbReference type="SAM" id="Phobius"/>
    </source>
</evidence>
<accession>A0A7N2MAY2</accession>
<reference evidence="2" key="2">
    <citation type="submission" date="2021-01" db="UniProtKB">
        <authorList>
            <consortium name="EnsemblPlants"/>
        </authorList>
    </citation>
    <scope>IDENTIFICATION</scope>
</reference>